<dbReference type="Gene3D" id="3.40.50.300">
    <property type="entry name" value="P-loop containing nucleotide triphosphate hydrolases"/>
    <property type="match status" value="1"/>
</dbReference>
<dbReference type="PROSITE" id="PS00211">
    <property type="entry name" value="ABC_TRANSPORTER_1"/>
    <property type="match status" value="1"/>
</dbReference>
<dbReference type="Pfam" id="PF00005">
    <property type="entry name" value="ABC_tran"/>
    <property type="match status" value="1"/>
</dbReference>
<dbReference type="SMART" id="SM00382">
    <property type="entry name" value="AAA"/>
    <property type="match status" value="1"/>
</dbReference>
<dbReference type="PANTHER" id="PTHR42788:SF2">
    <property type="entry name" value="ABC TRANSPORTER ATP-BINDING PROTEIN"/>
    <property type="match status" value="1"/>
</dbReference>
<evidence type="ECO:0000313" key="6">
    <source>
        <dbReference type="Proteomes" id="UP000198976"/>
    </source>
</evidence>
<gene>
    <name evidence="5" type="ORF">SAMN04489714_0761</name>
</gene>
<sequence length="246" mass="27172">MLHINDVSKQFQVPPTLALDRISATLYPHQTVAIVGPSGCGKSTLLRIVSGLDHATSGQLEWQVDNPHVALMPQNDGLFQWRTVVDNVALPLFIHKLPPATARQAALDLLAQFELDEFAHAYPDQLSGGMRSRVAFLRTMLAEPTLIALDEPFGALDSMTRAGIQRWLVSAARQRALSILLVTHDVEEAITLADRVLVMSARPGRIVADYPIDLPNRTDPNLRTDPRFLHALTSIRVALEQGAERR</sequence>
<dbReference type="PANTHER" id="PTHR42788">
    <property type="entry name" value="TAURINE IMPORT ATP-BINDING PROTEIN-RELATED"/>
    <property type="match status" value="1"/>
</dbReference>
<keyword evidence="3" id="KW-0067">ATP-binding</keyword>
<dbReference type="InterPro" id="IPR003439">
    <property type="entry name" value="ABC_transporter-like_ATP-bd"/>
</dbReference>
<accession>A0ABY0V6I6</accession>
<organism evidence="5 6">
    <name type="scientific">Schaalia radingae</name>
    <dbReference type="NCBI Taxonomy" id="131110"/>
    <lineage>
        <taxon>Bacteria</taxon>
        <taxon>Bacillati</taxon>
        <taxon>Actinomycetota</taxon>
        <taxon>Actinomycetes</taxon>
        <taxon>Actinomycetales</taxon>
        <taxon>Actinomycetaceae</taxon>
        <taxon>Schaalia</taxon>
    </lineage>
</organism>
<dbReference type="SUPFAM" id="SSF52540">
    <property type="entry name" value="P-loop containing nucleoside triphosphate hydrolases"/>
    <property type="match status" value="1"/>
</dbReference>
<dbReference type="CDD" id="cd03293">
    <property type="entry name" value="ABC_NrtD_SsuB_transporters"/>
    <property type="match status" value="1"/>
</dbReference>
<protein>
    <submittedName>
        <fullName evidence="5">ABC-type nitrate/sulfonate/bicarbonate transport system, ATPase component</fullName>
    </submittedName>
</protein>
<reference evidence="5 6" key="1">
    <citation type="submission" date="2016-10" db="EMBL/GenBank/DDBJ databases">
        <authorList>
            <person name="Varghese N."/>
            <person name="Submissions S."/>
        </authorList>
    </citation>
    <scope>NUCLEOTIDE SEQUENCE [LARGE SCALE GENOMIC DNA]</scope>
    <source>
        <strain evidence="5 6">DSM 9169</strain>
    </source>
</reference>
<dbReference type="InterPro" id="IPR017871">
    <property type="entry name" value="ABC_transporter-like_CS"/>
</dbReference>
<dbReference type="InterPro" id="IPR027417">
    <property type="entry name" value="P-loop_NTPase"/>
</dbReference>
<dbReference type="Proteomes" id="UP000198976">
    <property type="component" value="Chromosome I"/>
</dbReference>
<keyword evidence="6" id="KW-1185">Reference proteome</keyword>
<feature type="domain" description="ABC transporter" evidence="4">
    <location>
        <begin position="2"/>
        <end position="226"/>
    </location>
</feature>
<proteinExistence type="predicted"/>
<evidence type="ECO:0000259" key="4">
    <source>
        <dbReference type="PROSITE" id="PS50893"/>
    </source>
</evidence>
<dbReference type="InterPro" id="IPR003593">
    <property type="entry name" value="AAA+_ATPase"/>
</dbReference>
<keyword evidence="1" id="KW-0813">Transport</keyword>
<evidence type="ECO:0000313" key="5">
    <source>
        <dbReference type="EMBL" id="SDT90574.1"/>
    </source>
</evidence>
<dbReference type="EMBL" id="LT629792">
    <property type="protein sequence ID" value="SDT90574.1"/>
    <property type="molecule type" value="Genomic_DNA"/>
</dbReference>
<dbReference type="InterPro" id="IPR050166">
    <property type="entry name" value="ABC_transporter_ATP-bind"/>
</dbReference>
<name>A0ABY0V6I6_9ACTO</name>
<dbReference type="PROSITE" id="PS50893">
    <property type="entry name" value="ABC_TRANSPORTER_2"/>
    <property type="match status" value="1"/>
</dbReference>
<evidence type="ECO:0000256" key="3">
    <source>
        <dbReference type="ARBA" id="ARBA00022840"/>
    </source>
</evidence>
<dbReference type="RefSeq" id="WP_058236415.1">
    <property type="nucleotide sequence ID" value="NZ_LT629792.1"/>
</dbReference>
<evidence type="ECO:0000256" key="2">
    <source>
        <dbReference type="ARBA" id="ARBA00022741"/>
    </source>
</evidence>
<evidence type="ECO:0000256" key="1">
    <source>
        <dbReference type="ARBA" id="ARBA00022448"/>
    </source>
</evidence>
<keyword evidence="2" id="KW-0547">Nucleotide-binding</keyword>